<protein>
    <submittedName>
        <fullName evidence="1">Uncharacterized protein</fullName>
    </submittedName>
</protein>
<accession>A0A6J5TX23</accession>
<evidence type="ECO:0000313" key="1">
    <source>
        <dbReference type="EMBL" id="CAB4267894.1"/>
    </source>
</evidence>
<name>A0A6J5TX23_PRUAR</name>
<dbReference type="Proteomes" id="UP000507222">
    <property type="component" value="Unassembled WGS sequence"/>
</dbReference>
<gene>
    <name evidence="1" type="ORF">CURHAP_LOCUS10823</name>
</gene>
<organism evidence="1 2">
    <name type="scientific">Prunus armeniaca</name>
    <name type="common">Apricot</name>
    <name type="synonym">Armeniaca vulgaris</name>
    <dbReference type="NCBI Taxonomy" id="36596"/>
    <lineage>
        <taxon>Eukaryota</taxon>
        <taxon>Viridiplantae</taxon>
        <taxon>Streptophyta</taxon>
        <taxon>Embryophyta</taxon>
        <taxon>Tracheophyta</taxon>
        <taxon>Spermatophyta</taxon>
        <taxon>Magnoliopsida</taxon>
        <taxon>eudicotyledons</taxon>
        <taxon>Gunneridae</taxon>
        <taxon>Pentapetalae</taxon>
        <taxon>rosids</taxon>
        <taxon>fabids</taxon>
        <taxon>Rosales</taxon>
        <taxon>Rosaceae</taxon>
        <taxon>Amygdaloideae</taxon>
        <taxon>Amygdaleae</taxon>
        <taxon>Prunus</taxon>
    </lineage>
</organism>
<sequence>MEENLADRWALSIGERIKPGAGKGREKPEFRATRDYERLSGLGEGKVVVTGAQADALLSTITNETPKGRFGTATF</sequence>
<proteinExistence type="predicted"/>
<evidence type="ECO:0000313" key="2">
    <source>
        <dbReference type="Proteomes" id="UP000507222"/>
    </source>
</evidence>
<reference evidence="1 2" key="1">
    <citation type="submission" date="2020-05" db="EMBL/GenBank/DDBJ databases">
        <authorList>
            <person name="Campoy J."/>
            <person name="Schneeberger K."/>
            <person name="Spophaly S."/>
        </authorList>
    </citation>
    <scope>NUCLEOTIDE SEQUENCE [LARGE SCALE GENOMIC DNA]</scope>
    <source>
        <strain evidence="1">PruArmRojPasFocal</strain>
    </source>
</reference>
<dbReference type="EMBL" id="CAEKDK010000001">
    <property type="protein sequence ID" value="CAB4267894.1"/>
    <property type="molecule type" value="Genomic_DNA"/>
</dbReference>
<dbReference type="AlphaFoldDB" id="A0A6J5TX23"/>